<evidence type="ECO:0000256" key="3">
    <source>
        <dbReference type="ARBA" id="ARBA00022475"/>
    </source>
</evidence>
<dbReference type="Pfam" id="PF01478">
    <property type="entry name" value="Peptidase_A24"/>
    <property type="match status" value="1"/>
</dbReference>
<accession>A0A0G0G4J6</accession>
<dbReference type="Gene3D" id="1.20.120.1220">
    <property type="match status" value="1"/>
</dbReference>
<dbReference type="PANTHER" id="PTHR30487">
    <property type="entry name" value="TYPE 4 PREPILIN-LIKE PROTEINS LEADER PEPTIDE-PROCESSING ENZYME"/>
    <property type="match status" value="1"/>
</dbReference>
<comment type="subcellular location">
    <subcellularLocation>
        <location evidence="1">Cell membrane</location>
        <topology evidence="1">Multi-pass membrane protein</topology>
    </subcellularLocation>
</comment>
<dbReference type="Pfam" id="PF06750">
    <property type="entry name" value="A24_N_bact"/>
    <property type="match status" value="1"/>
</dbReference>
<dbReference type="InterPro" id="IPR050882">
    <property type="entry name" value="Prepilin_peptidase/N-MTase"/>
</dbReference>
<feature type="transmembrane region" description="Helical" evidence="7">
    <location>
        <begin position="212"/>
        <end position="230"/>
    </location>
</feature>
<comment type="caution">
    <text evidence="10">The sequence shown here is derived from an EMBL/GenBank/DDBJ whole genome shotgun (WGS) entry which is preliminary data.</text>
</comment>
<feature type="transmembrane region" description="Helical" evidence="7">
    <location>
        <begin position="71"/>
        <end position="90"/>
    </location>
</feature>
<feature type="domain" description="Prepilin peptidase A24 N-terminal" evidence="9">
    <location>
        <begin position="11"/>
        <end position="91"/>
    </location>
</feature>
<dbReference type="Proteomes" id="UP000034917">
    <property type="component" value="Unassembled WGS sequence"/>
</dbReference>
<dbReference type="AlphaFoldDB" id="A0A0G0G4J6"/>
<evidence type="ECO:0000256" key="2">
    <source>
        <dbReference type="ARBA" id="ARBA00005801"/>
    </source>
</evidence>
<dbReference type="PANTHER" id="PTHR30487:SF0">
    <property type="entry name" value="PREPILIN LEADER PEPTIDASE_N-METHYLTRANSFERASE-RELATED"/>
    <property type="match status" value="1"/>
</dbReference>
<evidence type="ECO:0000313" key="10">
    <source>
        <dbReference type="EMBL" id="KKQ26048.1"/>
    </source>
</evidence>
<dbReference type="GO" id="GO:0005886">
    <property type="term" value="C:plasma membrane"/>
    <property type="evidence" value="ECO:0007669"/>
    <property type="project" value="UniProtKB-SubCell"/>
</dbReference>
<feature type="transmembrane region" description="Helical" evidence="7">
    <location>
        <begin position="96"/>
        <end position="114"/>
    </location>
</feature>
<feature type="transmembrane region" description="Helical" evidence="7">
    <location>
        <begin position="167"/>
        <end position="183"/>
    </location>
</feature>
<evidence type="ECO:0000256" key="7">
    <source>
        <dbReference type="SAM" id="Phobius"/>
    </source>
</evidence>
<evidence type="ECO:0000259" key="9">
    <source>
        <dbReference type="Pfam" id="PF06750"/>
    </source>
</evidence>
<evidence type="ECO:0000259" key="8">
    <source>
        <dbReference type="Pfam" id="PF01478"/>
    </source>
</evidence>
<evidence type="ECO:0000256" key="4">
    <source>
        <dbReference type="ARBA" id="ARBA00022692"/>
    </source>
</evidence>
<keyword evidence="4 7" id="KW-0812">Transmembrane</keyword>
<protein>
    <submittedName>
        <fullName evidence="10">Type 4 prepilin-like protein leader peptide-processing enzyme</fullName>
    </submittedName>
</protein>
<comment type="similarity">
    <text evidence="2">Belongs to the peptidase A24 family.</text>
</comment>
<keyword evidence="5 7" id="KW-1133">Transmembrane helix</keyword>
<reference evidence="10 11" key="1">
    <citation type="journal article" date="2015" name="Nature">
        <title>rRNA introns, odd ribosomes, and small enigmatic genomes across a large radiation of phyla.</title>
        <authorList>
            <person name="Brown C.T."/>
            <person name="Hug L.A."/>
            <person name="Thomas B.C."/>
            <person name="Sharon I."/>
            <person name="Castelle C.J."/>
            <person name="Singh A."/>
            <person name="Wilkins M.J."/>
            <person name="Williams K.H."/>
            <person name="Banfield J.F."/>
        </authorList>
    </citation>
    <scope>NUCLEOTIDE SEQUENCE [LARGE SCALE GENOMIC DNA]</scope>
</reference>
<feature type="transmembrane region" description="Helical" evidence="7">
    <location>
        <begin position="6"/>
        <end position="24"/>
    </location>
</feature>
<dbReference type="GO" id="GO:0004190">
    <property type="term" value="F:aspartic-type endopeptidase activity"/>
    <property type="evidence" value="ECO:0007669"/>
    <property type="project" value="InterPro"/>
</dbReference>
<sequence>MEIFIKLIIFILGASIGSFLNVLIDRLPKDESITGRSHCDFCKEKITWYDLIPILSYFFLKGKSRCCHKKLSFQYPLVEILTGVAFVFVFFQGQNLLGSVLIMGILSCLIVVFFSDLKYHLISDWVLLAFFAFSALYKFVSNPLCHSGLSRILSSGFWSRCVPQNDVIAALIVGLPIFLIYYISHERAMGLGDVYLSAIMGLLLGWKAGFLALYIAFITGAVFGIVLLILHKKKIKSKIPFGPFLVTGTLTMLFYGDKILEIIKRMYGF</sequence>
<dbReference type="EMBL" id="LBSV01000004">
    <property type="protein sequence ID" value="KKQ26048.1"/>
    <property type="molecule type" value="Genomic_DNA"/>
</dbReference>
<proteinExistence type="inferred from homology"/>
<name>A0A0G0G4J6_9BACT</name>
<evidence type="ECO:0000313" key="11">
    <source>
        <dbReference type="Proteomes" id="UP000034917"/>
    </source>
</evidence>
<dbReference type="InterPro" id="IPR010627">
    <property type="entry name" value="Prepilin_pept_A24_N"/>
</dbReference>
<keyword evidence="3" id="KW-1003">Cell membrane</keyword>
<feature type="transmembrane region" description="Helical" evidence="7">
    <location>
        <begin position="121"/>
        <end position="140"/>
    </location>
</feature>
<dbReference type="GO" id="GO:0006465">
    <property type="term" value="P:signal peptide processing"/>
    <property type="evidence" value="ECO:0007669"/>
    <property type="project" value="TreeGrafter"/>
</dbReference>
<evidence type="ECO:0000256" key="1">
    <source>
        <dbReference type="ARBA" id="ARBA00004651"/>
    </source>
</evidence>
<dbReference type="InterPro" id="IPR000045">
    <property type="entry name" value="Prepilin_IV_endopep_pep"/>
</dbReference>
<gene>
    <name evidence="10" type="ORF">US40_C0004G0083</name>
</gene>
<feature type="domain" description="Prepilin type IV endopeptidase peptidase" evidence="8">
    <location>
        <begin position="105"/>
        <end position="225"/>
    </location>
</feature>
<keyword evidence="6 7" id="KW-0472">Membrane</keyword>
<evidence type="ECO:0000256" key="5">
    <source>
        <dbReference type="ARBA" id="ARBA00022989"/>
    </source>
</evidence>
<organism evidence="10 11">
    <name type="scientific">Candidatus Roizmanbacteria bacterium GW2011_GWC2_37_13</name>
    <dbReference type="NCBI Taxonomy" id="1618486"/>
    <lineage>
        <taxon>Bacteria</taxon>
        <taxon>Candidatus Roizmaniibacteriota</taxon>
    </lineage>
</organism>
<evidence type="ECO:0000256" key="6">
    <source>
        <dbReference type="ARBA" id="ARBA00023136"/>
    </source>
</evidence>